<feature type="transmembrane region" description="Helical" evidence="6">
    <location>
        <begin position="100"/>
        <end position="126"/>
    </location>
</feature>
<dbReference type="AlphaFoldDB" id="A0AAP0S3H8"/>
<dbReference type="InterPro" id="IPR037185">
    <property type="entry name" value="EmrE-like"/>
</dbReference>
<dbReference type="InterPro" id="IPR000620">
    <property type="entry name" value="EamA_dom"/>
</dbReference>
<evidence type="ECO:0000256" key="2">
    <source>
        <dbReference type="ARBA" id="ARBA00007635"/>
    </source>
</evidence>
<comment type="caution">
    <text evidence="8">The sequence shown here is derived from an EMBL/GenBank/DDBJ whole genome shotgun (WGS) entry which is preliminary data.</text>
</comment>
<comment type="similarity">
    <text evidence="2 6">Belongs to the drug/metabolite transporter (DMT) superfamily. Plant drug/metabolite exporter (P-DME) (TC 2.A.7.4) family.</text>
</comment>
<dbReference type="Pfam" id="PF00892">
    <property type="entry name" value="EamA"/>
    <property type="match status" value="2"/>
</dbReference>
<feature type="transmembrane region" description="Helical" evidence="6">
    <location>
        <begin position="12"/>
        <end position="31"/>
    </location>
</feature>
<feature type="transmembrane region" description="Helical" evidence="6">
    <location>
        <begin position="43"/>
        <end position="63"/>
    </location>
</feature>
<reference evidence="8 9" key="1">
    <citation type="journal article" date="2024" name="Plant J.">
        <title>Genome sequences and population genomics reveal climatic adaptation and genomic divergence between two closely related sweetgum species.</title>
        <authorList>
            <person name="Xu W.Q."/>
            <person name="Ren C.Q."/>
            <person name="Zhang X.Y."/>
            <person name="Comes H.P."/>
            <person name="Liu X.H."/>
            <person name="Li Y.G."/>
            <person name="Kettle C.J."/>
            <person name="Jalonen R."/>
            <person name="Gaisberger H."/>
            <person name="Ma Y.Z."/>
            <person name="Qiu Y.X."/>
        </authorList>
    </citation>
    <scope>NUCLEOTIDE SEQUENCE [LARGE SCALE GENOMIC DNA]</scope>
    <source>
        <strain evidence="8">Hangzhou</strain>
    </source>
</reference>
<evidence type="ECO:0000256" key="3">
    <source>
        <dbReference type="ARBA" id="ARBA00022692"/>
    </source>
</evidence>
<evidence type="ECO:0000256" key="6">
    <source>
        <dbReference type="RuleBase" id="RU363077"/>
    </source>
</evidence>
<proteinExistence type="inferred from homology"/>
<feature type="transmembrane region" description="Helical" evidence="6">
    <location>
        <begin position="138"/>
        <end position="156"/>
    </location>
</feature>
<evidence type="ECO:0000256" key="1">
    <source>
        <dbReference type="ARBA" id="ARBA00004141"/>
    </source>
</evidence>
<dbReference type="GO" id="GO:0022857">
    <property type="term" value="F:transmembrane transporter activity"/>
    <property type="evidence" value="ECO:0007669"/>
    <property type="project" value="InterPro"/>
</dbReference>
<keyword evidence="9" id="KW-1185">Reference proteome</keyword>
<feature type="transmembrane region" description="Helical" evidence="6">
    <location>
        <begin position="187"/>
        <end position="205"/>
    </location>
</feature>
<feature type="transmembrane region" description="Helical" evidence="6">
    <location>
        <begin position="309"/>
        <end position="328"/>
    </location>
</feature>
<name>A0AAP0S3H8_LIQFO</name>
<dbReference type="SUPFAM" id="SSF103481">
    <property type="entry name" value="Multidrug resistance efflux transporter EmrE"/>
    <property type="match status" value="2"/>
</dbReference>
<feature type="transmembrane region" description="Helical" evidence="6">
    <location>
        <begin position="257"/>
        <end position="276"/>
    </location>
</feature>
<keyword evidence="3 6" id="KW-0812">Transmembrane</keyword>
<dbReference type="PANTHER" id="PTHR31218">
    <property type="entry name" value="WAT1-RELATED PROTEIN"/>
    <property type="match status" value="1"/>
</dbReference>
<protein>
    <recommendedName>
        <fullName evidence="6">WAT1-related protein</fullName>
    </recommendedName>
</protein>
<dbReference type="GO" id="GO:0016020">
    <property type="term" value="C:membrane"/>
    <property type="evidence" value="ECO:0007669"/>
    <property type="project" value="UniProtKB-SubCell"/>
</dbReference>
<feature type="transmembrane region" description="Helical" evidence="6">
    <location>
        <begin position="217"/>
        <end position="237"/>
    </location>
</feature>
<feature type="domain" description="EamA" evidence="7">
    <location>
        <begin position="18"/>
        <end position="153"/>
    </location>
</feature>
<sequence>MRNIWDMVHGLKPAMIMMMVQTGFAGLNVFYKLAANDGMSLKVLIAYRSMFAAAFILPLALLVERKSRPKLTWVVLFQAFLCGLLGGSLAQNLYVESLYLTSATFIAAMTNLVPAITLLLAISFGMERLRFGTLAGKAKVMGTLMGIGGAMILTFYKGVEIDIWSTHIDLLHNGQLSGSHVTSPDKLLGSLLALANCLSYALWLIVQAKMSATYPCYLSSTALMNVMGSIQAVVYALCTERDWSRWKLGWNIRLLTVAYSGIVPSGVMVVLIAWCVRLKGPLYVSIFNPVLVILVAIAGSLILNEKLHLGSILGTMLIICGLYLVLWGKGKDVKRTTRLVPLKSYGQSESLEDVITSTTNNDSNNSNNINTNSNGNMTCITANSLQTVDEEI</sequence>
<organism evidence="8 9">
    <name type="scientific">Liquidambar formosana</name>
    <name type="common">Formosan gum</name>
    <dbReference type="NCBI Taxonomy" id="63359"/>
    <lineage>
        <taxon>Eukaryota</taxon>
        <taxon>Viridiplantae</taxon>
        <taxon>Streptophyta</taxon>
        <taxon>Embryophyta</taxon>
        <taxon>Tracheophyta</taxon>
        <taxon>Spermatophyta</taxon>
        <taxon>Magnoliopsida</taxon>
        <taxon>eudicotyledons</taxon>
        <taxon>Gunneridae</taxon>
        <taxon>Pentapetalae</taxon>
        <taxon>Saxifragales</taxon>
        <taxon>Altingiaceae</taxon>
        <taxon>Liquidambar</taxon>
    </lineage>
</organism>
<keyword evidence="5 6" id="KW-0472">Membrane</keyword>
<evidence type="ECO:0000256" key="4">
    <source>
        <dbReference type="ARBA" id="ARBA00022989"/>
    </source>
</evidence>
<gene>
    <name evidence="8" type="ORF">L1049_014932</name>
</gene>
<dbReference type="InterPro" id="IPR030184">
    <property type="entry name" value="WAT1-related"/>
</dbReference>
<feature type="transmembrane region" description="Helical" evidence="6">
    <location>
        <begin position="75"/>
        <end position="94"/>
    </location>
</feature>
<comment type="subcellular location">
    <subcellularLocation>
        <location evidence="1 6">Membrane</location>
        <topology evidence="1 6">Multi-pass membrane protein</topology>
    </subcellularLocation>
</comment>
<keyword evidence="4 6" id="KW-1133">Transmembrane helix</keyword>
<dbReference type="Proteomes" id="UP001415857">
    <property type="component" value="Unassembled WGS sequence"/>
</dbReference>
<evidence type="ECO:0000313" key="9">
    <source>
        <dbReference type="Proteomes" id="UP001415857"/>
    </source>
</evidence>
<evidence type="ECO:0000313" key="8">
    <source>
        <dbReference type="EMBL" id="KAK9286534.1"/>
    </source>
</evidence>
<feature type="domain" description="EamA" evidence="7">
    <location>
        <begin position="188"/>
        <end position="326"/>
    </location>
</feature>
<accession>A0AAP0S3H8</accession>
<dbReference type="EMBL" id="JBBPBK010000004">
    <property type="protein sequence ID" value="KAK9286534.1"/>
    <property type="molecule type" value="Genomic_DNA"/>
</dbReference>
<evidence type="ECO:0000256" key="5">
    <source>
        <dbReference type="ARBA" id="ARBA00023136"/>
    </source>
</evidence>
<feature type="transmembrane region" description="Helical" evidence="6">
    <location>
        <begin position="283"/>
        <end position="303"/>
    </location>
</feature>
<evidence type="ECO:0000259" key="7">
    <source>
        <dbReference type="Pfam" id="PF00892"/>
    </source>
</evidence>